<name>A0A9Q0BMP9_9MUSC</name>
<evidence type="ECO:0000256" key="1">
    <source>
        <dbReference type="SAM" id="MobiDB-lite"/>
    </source>
</evidence>
<evidence type="ECO:0000313" key="3">
    <source>
        <dbReference type="Proteomes" id="UP001059596"/>
    </source>
</evidence>
<reference evidence="2" key="1">
    <citation type="journal article" date="2023" name="Genome Biol. Evol.">
        <title>Long-read-based Genome Assembly of Drosophila gunungcola Reveals Fewer Chemosensory Genes in Flower-breeding Species.</title>
        <authorList>
            <person name="Negi A."/>
            <person name="Liao B.Y."/>
            <person name="Yeh S.D."/>
        </authorList>
    </citation>
    <scope>NUCLEOTIDE SEQUENCE</scope>
    <source>
        <strain evidence="2">Sukarami</strain>
    </source>
</reference>
<protein>
    <submittedName>
        <fullName evidence="2">Uncharacterized protein</fullName>
    </submittedName>
</protein>
<comment type="caution">
    <text evidence="2">The sequence shown here is derived from an EMBL/GenBank/DDBJ whole genome shotgun (WGS) entry which is preliminary data.</text>
</comment>
<sequence>MRDGAYKFCFFFFFSEWSRNFCAVASGMQPNSGSNYKTHLAARHWRSAEGEHKGETQSWHSGGHNNHKQSADAWPTVTAKMPRLLQSSARNAGRTAFPLAFVCSPGPCRPLLWILVLPSPRRTPFSPGGFSVECTTNIVAG</sequence>
<keyword evidence="3" id="KW-1185">Reference proteome</keyword>
<organism evidence="2 3">
    <name type="scientific">Drosophila gunungcola</name>
    <name type="common">fruit fly</name>
    <dbReference type="NCBI Taxonomy" id="103775"/>
    <lineage>
        <taxon>Eukaryota</taxon>
        <taxon>Metazoa</taxon>
        <taxon>Ecdysozoa</taxon>
        <taxon>Arthropoda</taxon>
        <taxon>Hexapoda</taxon>
        <taxon>Insecta</taxon>
        <taxon>Pterygota</taxon>
        <taxon>Neoptera</taxon>
        <taxon>Endopterygota</taxon>
        <taxon>Diptera</taxon>
        <taxon>Brachycera</taxon>
        <taxon>Muscomorpha</taxon>
        <taxon>Ephydroidea</taxon>
        <taxon>Drosophilidae</taxon>
        <taxon>Drosophila</taxon>
        <taxon>Sophophora</taxon>
    </lineage>
</organism>
<accession>A0A9Q0BMP9</accession>
<proteinExistence type="predicted"/>
<gene>
    <name evidence="2" type="ORF">M5D96_009398</name>
</gene>
<dbReference type="Proteomes" id="UP001059596">
    <property type="component" value="Unassembled WGS sequence"/>
</dbReference>
<evidence type="ECO:0000313" key="2">
    <source>
        <dbReference type="EMBL" id="KAI8037897.1"/>
    </source>
</evidence>
<dbReference type="AlphaFoldDB" id="A0A9Q0BMP9"/>
<feature type="region of interest" description="Disordered" evidence="1">
    <location>
        <begin position="51"/>
        <end position="70"/>
    </location>
</feature>
<dbReference type="EMBL" id="JAMKOV010000010">
    <property type="protein sequence ID" value="KAI8037897.1"/>
    <property type="molecule type" value="Genomic_DNA"/>
</dbReference>